<accession>A0A0S2DMZ4</accession>
<feature type="region of interest" description="Disordered" evidence="1">
    <location>
        <begin position="1"/>
        <end position="40"/>
    </location>
</feature>
<dbReference type="AlphaFoldDB" id="A0A0S2DMZ4"/>
<dbReference type="Proteomes" id="UP000061569">
    <property type="component" value="Chromosome"/>
</dbReference>
<evidence type="ECO:0000313" key="3">
    <source>
        <dbReference type="Proteomes" id="UP000061569"/>
    </source>
</evidence>
<dbReference type="STRING" id="69.GLE_4416"/>
<reference evidence="2 3" key="1">
    <citation type="submission" date="2015-11" db="EMBL/GenBank/DDBJ databases">
        <title>Genome sequences of Lysobacter enzymogenes strain C3 and Lysobacter antibioticus ATCC 29479.</title>
        <authorList>
            <person name="Kobayashi D.Y."/>
        </authorList>
    </citation>
    <scope>NUCLEOTIDE SEQUENCE [LARGE SCALE GENOMIC DNA]</scope>
    <source>
        <strain evidence="2 3">C3</strain>
    </source>
</reference>
<name>A0A0S2DMZ4_LYSEN</name>
<evidence type="ECO:0000256" key="1">
    <source>
        <dbReference type="SAM" id="MobiDB-lite"/>
    </source>
</evidence>
<gene>
    <name evidence="2" type="ORF">GLE_4416</name>
</gene>
<organism evidence="2 3">
    <name type="scientific">Lysobacter enzymogenes</name>
    <dbReference type="NCBI Taxonomy" id="69"/>
    <lineage>
        <taxon>Bacteria</taxon>
        <taxon>Pseudomonadati</taxon>
        <taxon>Pseudomonadota</taxon>
        <taxon>Gammaproteobacteria</taxon>
        <taxon>Lysobacterales</taxon>
        <taxon>Lysobacteraceae</taxon>
        <taxon>Lysobacter</taxon>
    </lineage>
</organism>
<sequence length="40" mass="4185">MRARPGRALDRRGLSDGAAAMRGAARGDAARTCSAPTRTR</sequence>
<protein>
    <submittedName>
        <fullName evidence="2">Uncharacterized protein</fullName>
    </submittedName>
</protein>
<evidence type="ECO:0000313" key="2">
    <source>
        <dbReference type="EMBL" id="ALN59757.1"/>
    </source>
</evidence>
<feature type="compositionally biased region" description="Low complexity" evidence="1">
    <location>
        <begin position="16"/>
        <end position="31"/>
    </location>
</feature>
<proteinExistence type="predicted"/>
<dbReference type="KEGG" id="lez:GLE_4416"/>
<dbReference type="EMBL" id="CP013140">
    <property type="protein sequence ID" value="ALN59757.1"/>
    <property type="molecule type" value="Genomic_DNA"/>
</dbReference>